<evidence type="ECO:0000313" key="3">
    <source>
        <dbReference type="EMBL" id="KFD63830.1"/>
    </source>
</evidence>
<dbReference type="InterPro" id="IPR006600">
    <property type="entry name" value="HTH_CenpB_DNA-bd_dom"/>
</dbReference>
<name>A0A085N2Y4_9BILA</name>
<keyword evidence="1" id="KW-0238">DNA-binding</keyword>
<gene>
    <name evidence="3" type="ORF">M514_23978</name>
</gene>
<reference evidence="3" key="1">
    <citation type="journal article" date="2014" name="Nat. Genet.">
        <title>Genome and transcriptome of the porcine whipworm Trichuris suis.</title>
        <authorList>
            <person name="Jex A.R."/>
            <person name="Nejsum P."/>
            <person name="Schwarz E.M."/>
            <person name="Hu L."/>
            <person name="Young N.D."/>
            <person name="Hall R.S."/>
            <person name="Korhonen P.K."/>
            <person name="Liao S."/>
            <person name="Thamsborg S."/>
            <person name="Xia J."/>
            <person name="Xu P."/>
            <person name="Wang S."/>
            <person name="Scheerlinck J.P."/>
            <person name="Hofmann A."/>
            <person name="Sternberg P.W."/>
            <person name="Wang J."/>
            <person name="Gasser R.B."/>
        </authorList>
    </citation>
    <scope>NUCLEOTIDE SEQUENCE [LARGE SCALE GENOMIC DNA]</scope>
    <source>
        <strain evidence="3">DCEP-RM93F</strain>
    </source>
</reference>
<dbReference type="Gene3D" id="1.10.10.60">
    <property type="entry name" value="Homeodomain-like"/>
    <property type="match status" value="1"/>
</dbReference>
<dbReference type="AlphaFoldDB" id="A0A085N2Y4"/>
<dbReference type="EMBL" id="KL367565">
    <property type="protein sequence ID" value="KFD63830.1"/>
    <property type="molecule type" value="Genomic_DNA"/>
</dbReference>
<dbReference type="PROSITE" id="PS51253">
    <property type="entry name" value="HTH_CENPB"/>
    <property type="match status" value="1"/>
</dbReference>
<sequence length="73" mass="8474">MLKERAADPTQVQMFRASRGWFQCFKGRHNLHNMKGCGEMVRADTERAVAFKDESDQIIADEEYLPEQILNVD</sequence>
<accession>A0A085N2Y4</accession>
<organism evidence="3">
    <name type="scientific">Trichuris suis</name>
    <name type="common">pig whipworm</name>
    <dbReference type="NCBI Taxonomy" id="68888"/>
    <lineage>
        <taxon>Eukaryota</taxon>
        <taxon>Metazoa</taxon>
        <taxon>Ecdysozoa</taxon>
        <taxon>Nematoda</taxon>
        <taxon>Enoplea</taxon>
        <taxon>Dorylaimia</taxon>
        <taxon>Trichinellida</taxon>
        <taxon>Trichuridae</taxon>
        <taxon>Trichuris</taxon>
    </lineage>
</organism>
<evidence type="ECO:0000256" key="1">
    <source>
        <dbReference type="ARBA" id="ARBA00023125"/>
    </source>
</evidence>
<feature type="domain" description="HTH CENPB-type" evidence="2">
    <location>
        <begin position="1"/>
        <end position="35"/>
    </location>
</feature>
<proteinExistence type="predicted"/>
<protein>
    <recommendedName>
        <fullName evidence="2">HTH CENPB-type domain-containing protein</fullName>
    </recommendedName>
</protein>
<dbReference type="Proteomes" id="UP000030758">
    <property type="component" value="Unassembled WGS sequence"/>
</dbReference>
<dbReference type="GO" id="GO:0003677">
    <property type="term" value="F:DNA binding"/>
    <property type="evidence" value="ECO:0007669"/>
    <property type="project" value="UniProtKB-KW"/>
</dbReference>
<evidence type="ECO:0000259" key="2">
    <source>
        <dbReference type="PROSITE" id="PS51253"/>
    </source>
</evidence>